<protein>
    <recommendedName>
        <fullName evidence="1">PPM-type phosphatase domain-containing protein</fullName>
    </recommendedName>
</protein>
<dbReference type="PROSITE" id="PS51746">
    <property type="entry name" value="PPM_2"/>
    <property type="match status" value="1"/>
</dbReference>
<gene>
    <name evidence="2" type="ORF">D9756_008986</name>
</gene>
<reference evidence="2 3" key="1">
    <citation type="journal article" date="2020" name="ISME J.">
        <title>Uncovering the hidden diversity of litter-decomposition mechanisms in mushroom-forming fungi.</title>
        <authorList>
            <person name="Floudas D."/>
            <person name="Bentzer J."/>
            <person name="Ahren D."/>
            <person name="Johansson T."/>
            <person name="Persson P."/>
            <person name="Tunlid A."/>
        </authorList>
    </citation>
    <scope>NUCLEOTIDE SEQUENCE [LARGE SCALE GENOMIC DNA]</scope>
    <source>
        <strain evidence="2 3">CBS 146.42</strain>
    </source>
</reference>
<dbReference type="SMART" id="SM00332">
    <property type="entry name" value="PP2Cc"/>
    <property type="match status" value="1"/>
</dbReference>
<dbReference type="Gene3D" id="3.60.40.10">
    <property type="entry name" value="PPM-type phosphatase domain"/>
    <property type="match status" value="1"/>
</dbReference>
<comment type="caution">
    <text evidence="2">The sequence shown here is derived from an EMBL/GenBank/DDBJ whole genome shotgun (WGS) entry which is preliminary data.</text>
</comment>
<dbReference type="GO" id="GO:0004722">
    <property type="term" value="F:protein serine/threonine phosphatase activity"/>
    <property type="evidence" value="ECO:0007669"/>
    <property type="project" value="InterPro"/>
</dbReference>
<dbReference type="AlphaFoldDB" id="A0A8H5FUI7"/>
<dbReference type="PANTHER" id="PTHR13832">
    <property type="entry name" value="PROTEIN PHOSPHATASE 2C"/>
    <property type="match status" value="1"/>
</dbReference>
<organism evidence="2 3">
    <name type="scientific">Leucocoprinus leucothites</name>
    <dbReference type="NCBI Taxonomy" id="201217"/>
    <lineage>
        <taxon>Eukaryota</taxon>
        <taxon>Fungi</taxon>
        <taxon>Dikarya</taxon>
        <taxon>Basidiomycota</taxon>
        <taxon>Agaricomycotina</taxon>
        <taxon>Agaricomycetes</taxon>
        <taxon>Agaricomycetidae</taxon>
        <taxon>Agaricales</taxon>
        <taxon>Agaricineae</taxon>
        <taxon>Agaricaceae</taxon>
        <taxon>Leucocoprinus</taxon>
    </lineage>
</organism>
<dbReference type="Proteomes" id="UP000559027">
    <property type="component" value="Unassembled WGS sequence"/>
</dbReference>
<sequence length="539" mass="60124">MIVGRAVAPATAASWAYSEDIPGSRCGPEDGPWPRQYQVLSEKDVWRELKELAKPHSVVFDQEKGYRADSINFQPSPTTRTQDRYVVTEISIRGQKWNLTGVFDGHLGDVTVEHVAYHLPIIVQEFLQAALEQEPEKELTPEYVGDLFSQSILAFDDAIAHDVLDLFGGSIEELEKHSDTDIKRIINDQHLGGANWRKARLCMYGTTALVALIDPDHVNLWVANLGDCQAVLITPDDEGVKDWQIDFLTNAHNGDNDTELERIRAEHPGEDECILNRRVLGALAPTRCEYPALLLSLGFFRLPPDDLASSRLNMHVLMCIVPIGSFIELSTRARESLLVSILFGLGDIPFKQPPAFTRRVLYNLFPGFHNTSPWEEFLKRNKTPPYITAKPEIAHRKLRRAPSDPPPPPQLTFTPASTDSLAKYSYRPGEIEPEGHTVHRPTFLVLCSDGFTDLCSSEGPTRIFESWARGMMELWSLGEVGEGGKGGSGVKEDVRGSGNMALRLLRRSVGDDRFSVSKVLTLDMDEAWIDDTAVVVVTV</sequence>
<dbReference type="InterPro" id="IPR001932">
    <property type="entry name" value="PPM-type_phosphatase-like_dom"/>
</dbReference>
<dbReference type="OrthoDB" id="420076at2759"/>
<evidence type="ECO:0000313" key="3">
    <source>
        <dbReference type="Proteomes" id="UP000559027"/>
    </source>
</evidence>
<keyword evidence="3" id="KW-1185">Reference proteome</keyword>
<proteinExistence type="predicted"/>
<dbReference type="Pfam" id="PF00481">
    <property type="entry name" value="PP2C"/>
    <property type="match status" value="1"/>
</dbReference>
<dbReference type="EMBL" id="JAACJO010000016">
    <property type="protein sequence ID" value="KAF5349646.1"/>
    <property type="molecule type" value="Genomic_DNA"/>
</dbReference>
<accession>A0A8H5FUI7</accession>
<dbReference type="SUPFAM" id="SSF81606">
    <property type="entry name" value="PP2C-like"/>
    <property type="match status" value="1"/>
</dbReference>
<dbReference type="InterPro" id="IPR036457">
    <property type="entry name" value="PPM-type-like_dom_sf"/>
</dbReference>
<evidence type="ECO:0000259" key="1">
    <source>
        <dbReference type="PROSITE" id="PS51746"/>
    </source>
</evidence>
<name>A0A8H5FUI7_9AGAR</name>
<dbReference type="PANTHER" id="PTHR13832:SF792">
    <property type="entry name" value="GM14286P"/>
    <property type="match status" value="1"/>
</dbReference>
<evidence type="ECO:0000313" key="2">
    <source>
        <dbReference type="EMBL" id="KAF5349646.1"/>
    </source>
</evidence>
<dbReference type="InterPro" id="IPR015655">
    <property type="entry name" value="PP2C"/>
</dbReference>
<dbReference type="CDD" id="cd00143">
    <property type="entry name" value="PP2Cc"/>
    <property type="match status" value="1"/>
</dbReference>
<feature type="domain" description="PPM-type phosphatase" evidence="1">
    <location>
        <begin position="65"/>
        <end position="539"/>
    </location>
</feature>